<accession>A0A1V2EYX9</accession>
<dbReference type="EMBL" id="MPSB01000001">
    <property type="protein sequence ID" value="ONF97685.1"/>
    <property type="molecule type" value="Genomic_DNA"/>
</dbReference>
<dbReference type="RefSeq" id="WP_233130585.1">
    <property type="nucleotide sequence ID" value="NZ_MPSB01000001.1"/>
</dbReference>
<evidence type="ECO:0000313" key="2">
    <source>
        <dbReference type="Proteomes" id="UP000188729"/>
    </source>
</evidence>
<dbReference type="AlphaFoldDB" id="A0A1V2EYX9"/>
<comment type="caution">
    <text evidence="1">The sequence shown here is derived from an EMBL/GenBank/DDBJ whole genome shotgun (WGS) entry which is preliminary data.</text>
</comment>
<keyword evidence="2" id="KW-1185">Reference proteome</keyword>
<sequence length="299" mass="32239">MVGPRDQGAAQQLRAAALTHFRQFAAIDWSGAKGRRHKGIAVALCHAGTQAPELVSAPNGVWSRQAVLDWLVARADVPLLVGIDCSFAAPFVARGAHLPGETETQTARDLWAYVDRHSDDDDLGAASFLEARRGRHFYLGAADGQKRDFLHWRACEMVGGHSTKPTTVYDAIGAAQVAKASFAGMRMLHHLAERMAVWPFDPVPAHGAVLVEIYTAIAARAAGMPRGRSKMRDATSLDTALAAIGSAPHIPLSRYDDHSTDAILAAAWLRANATRASLWHPPGLTEQVRQSEGWTFGVT</sequence>
<dbReference type="Proteomes" id="UP000188729">
    <property type="component" value="Unassembled WGS sequence"/>
</dbReference>
<organism evidence="1 2">
    <name type="scientific">Sphingomonas jeddahensis</name>
    <dbReference type="NCBI Taxonomy" id="1915074"/>
    <lineage>
        <taxon>Bacteria</taxon>
        <taxon>Pseudomonadati</taxon>
        <taxon>Pseudomonadota</taxon>
        <taxon>Alphaproteobacteria</taxon>
        <taxon>Sphingomonadales</taxon>
        <taxon>Sphingomonadaceae</taxon>
        <taxon>Sphingomonas</taxon>
    </lineage>
</organism>
<evidence type="ECO:0008006" key="3">
    <source>
        <dbReference type="Google" id="ProtNLM"/>
    </source>
</evidence>
<name>A0A1V2EYX9_9SPHN</name>
<gene>
    <name evidence="1" type="ORF">SPHI_03170</name>
</gene>
<reference evidence="1 2" key="1">
    <citation type="submission" date="2016-11" db="EMBL/GenBank/DDBJ databases">
        <title>Genome sequence of Sphingomonas jeddahensis G39.</title>
        <authorList>
            <person name="Poehlein A."/>
            <person name="Wuebbeler J.H."/>
            <person name="Steinbuechel A."/>
            <person name="Daniel R."/>
        </authorList>
    </citation>
    <scope>NUCLEOTIDE SEQUENCE [LARGE SCALE GENOMIC DNA]</scope>
    <source>
        <strain evidence="1 2">G39</strain>
    </source>
</reference>
<evidence type="ECO:0000313" key="1">
    <source>
        <dbReference type="EMBL" id="ONF97685.1"/>
    </source>
</evidence>
<protein>
    <recommendedName>
        <fullName evidence="3">DUF429 domain-containing protein</fullName>
    </recommendedName>
</protein>
<dbReference type="STRING" id="1915074.SPHI_03170"/>
<proteinExistence type="predicted"/>